<evidence type="ECO:0000313" key="3">
    <source>
        <dbReference type="Proteomes" id="UP000005237"/>
    </source>
</evidence>
<sequence>MSDRIWLKITTVCAQVGFVISTLANFVILTLLVVRPAKALGSYKYLMIIFCIFSLFYTSVETFLRPLIHMYDNTLFVIQQKRFQYSDLTARFISG</sequence>
<proteinExistence type="predicted"/>
<keyword evidence="3" id="KW-1185">Reference proteome</keyword>
<evidence type="ECO:0000256" key="1">
    <source>
        <dbReference type="SAM" id="Phobius"/>
    </source>
</evidence>
<name>A0A8R1IMN1_CAEJA</name>
<accession>A0A8R1IMN1</accession>
<evidence type="ECO:0000313" key="2">
    <source>
        <dbReference type="EnsemblMetazoa" id="CJA34413.1"/>
    </source>
</evidence>
<dbReference type="Pfam" id="PF10326">
    <property type="entry name" value="7TM_GPCR_Str"/>
    <property type="match status" value="1"/>
</dbReference>
<dbReference type="InterPro" id="IPR019428">
    <property type="entry name" value="7TM_GPCR_serpentine_rcpt_Str"/>
</dbReference>
<organism evidence="2 3">
    <name type="scientific">Caenorhabditis japonica</name>
    <dbReference type="NCBI Taxonomy" id="281687"/>
    <lineage>
        <taxon>Eukaryota</taxon>
        <taxon>Metazoa</taxon>
        <taxon>Ecdysozoa</taxon>
        <taxon>Nematoda</taxon>
        <taxon>Chromadorea</taxon>
        <taxon>Rhabditida</taxon>
        <taxon>Rhabditina</taxon>
        <taxon>Rhabditomorpha</taxon>
        <taxon>Rhabditoidea</taxon>
        <taxon>Rhabditidae</taxon>
        <taxon>Peloderinae</taxon>
        <taxon>Caenorhabditis</taxon>
    </lineage>
</organism>
<dbReference type="AlphaFoldDB" id="A0A8R1IMN1"/>
<keyword evidence="1" id="KW-0812">Transmembrane</keyword>
<keyword evidence="1" id="KW-0472">Membrane</keyword>
<feature type="transmembrane region" description="Helical" evidence="1">
    <location>
        <begin position="12"/>
        <end position="33"/>
    </location>
</feature>
<reference evidence="2" key="2">
    <citation type="submission" date="2022-06" db="UniProtKB">
        <authorList>
            <consortium name="EnsemblMetazoa"/>
        </authorList>
    </citation>
    <scope>IDENTIFICATION</scope>
    <source>
        <strain evidence="2">DF5081</strain>
    </source>
</reference>
<feature type="transmembrane region" description="Helical" evidence="1">
    <location>
        <begin position="45"/>
        <end position="64"/>
    </location>
</feature>
<reference evidence="3" key="1">
    <citation type="submission" date="2010-08" db="EMBL/GenBank/DDBJ databases">
        <authorList>
            <consortium name="Caenorhabditis japonica Sequencing Consortium"/>
            <person name="Wilson R.K."/>
        </authorList>
    </citation>
    <scope>NUCLEOTIDE SEQUENCE [LARGE SCALE GENOMIC DNA]</scope>
    <source>
        <strain evidence="3">DF5081</strain>
    </source>
</reference>
<keyword evidence="1" id="KW-1133">Transmembrane helix</keyword>
<dbReference type="EnsemblMetazoa" id="CJA34413.1">
    <property type="protein sequence ID" value="CJA34413.1"/>
    <property type="gene ID" value="WBGene00210260"/>
</dbReference>
<protein>
    <submittedName>
        <fullName evidence="2">Uncharacterized protein</fullName>
    </submittedName>
</protein>
<dbReference type="Proteomes" id="UP000005237">
    <property type="component" value="Unassembled WGS sequence"/>
</dbReference>
<dbReference type="PANTHER" id="PTHR46000">
    <property type="entry name" value="SEVEN TM RECEPTOR-RELATED"/>
    <property type="match status" value="1"/>
</dbReference>